<dbReference type="GO" id="GO:0005524">
    <property type="term" value="F:ATP binding"/>
    <property type="evidence" value="ECO:0007669"/>
    <property type="project" value="UniProtKB-KW"/>
</dbReference>
<dbReference type="SMART" id="SM01265">
    <property type="entry name" value="Mab-21"/>
    <property type="match status" value="1"/>
</dbReference>
<keyword evidence="6" id="KW-1185">Reference proteome</keyword>
<dbReference type="GO" id="GO:0016779">
    <property type="term" value="F:nucleotidyltransferase activity"/>
    <property type="evidence" value="ECO:0007669"/>
    <property type="project" value="UniProtKB-ARBA"/>
</dbReference>
<protein>
    <recommendedName>
        <fullName evidence="4">Mab-21-like HhH/H2TH-like domain-containing protein</fullName>
    </recommendedName>
</protein>
<keyword evidence="3" id="KW-0472">Membrane</keyword>
<evidence type="ECO:0000256" key="2">
    <source>
        <dbReference type="ARBA" id="ARBA00022840"/>
    </source>
</evidence>
<evidence type="ECO:0000259" key="4">
    <source>
        <dbReference type="Pfam" id="PF20266"/>
    </source>
</evidence>
<keyword evidence="3" id="KW-0812">Transmembrane</keyword>
<dbReference type="EnsemblMetazoa" id="CLYHEMT011826.1">
    <property type="protein sequence ID" value="CLYHEMP011826.1"/>
    <property type="gene ID" value="CLYHEMG011826"/>
</dbReference>
<dbReference type="OrthoDB" id="5977810at2759"/>
<dbReference type="RefSeq" id="XP_066922505.1">
    <property type="nucleotide sequence ID" value="XM_067066404.1"/>
</dbReference>
<evidence type="ECO:0000313" key="5">
    <source>
        <dbReference type="EnsemblMetazoa" id="CLYHEMP011826.1"/>
    </source>
</evidence>
<feature type="transmembrane region" description="Helical" evidence="3">
    <location>
        <begin position="12"/>
        <end position="34"/>
    </location>
</feature>
<accession>A0A7M5VGC5</accession>
<evidence type="ECO:0000256" key="1">
    <source>
        <dbReference type="ARBA" id="ARBA00001946"/>
    </source>
</evidence>
<dbReference type="Proteomes" id="UP000594262">
    <property type="component" value="Unplaced"/>
</dbReference>
<organism evidence="5 6">
    <name type="scientific">Clytia hemisphaerica</name>
    <dbReference type="NCBI Taxonomy" id="252671"/>
    <lineage>
        <taxon>Eukaryota</taxon>
        <taxon>Metazoa</taxon>
        <taxon>Cnidaria</taxon>
        <taxon>Hydrozoa</taxon>
        <taxon>Hydroidolina</taxon>
        <taxon>Leptothecata</taxon>
        <taxon>Obeliida</taxon>
        <taxon>Clytiidae</taxon>
        <taxon>Clytia</taxon>
    </lineage>
</organism>
<feature type="domain" description="Mab-21-like HhH/H2TH-like" evidence="4">
    <location>
        <begin position="310"/>
        <end position="408"/>
    </location>
</feature>
<keyword evidence="2" id="KW-0067">ATP-binding</keyword>
<keyword evidence="2" id="KW-0547">Nucleotide-binding</keyword>
<dbReference type="PANTHER" id="PTHR10656">
    <property type="entry name" value="CELL FATE DETERMINING PROTEIN MAB21-RELATED"/>
    <property type="match status" value="1"/>
</dbReference>
<sequence length="493" mass="57708">MKVVVINKINHWFFWMTLISLSKYVGIPSIVCPYKDFKDIYKMDREISERIKEFEYSLKNKDVMQRKFELKMAGSISEGGFSARFFKATKQKALELDIEFIFVQISKPSKSCVQEISEKPGFVRIKLSGDCQNLTVPDKSKTKDHLKEVKLSEDGYIKTFSLKENWLDSIFHFSTKRLKKSKKGIQWLIAFILNVPLSKITISNPFRKISKAVCEVAYDVEYANQKWTLSSDVSIIMRVDWKPRYLLEWEKQKRNWPSNVPAYLVKEESFIIAKPSSADRDNVDTTEFRYSFGHVERKLVSLQTPTQRIVYMIFKSIFYKHIVPLDSEKISSFLAKSVMFDTCENIPSDDKSFWSSDVENIRRVVLYLLDKLQEGCIKGFSPYLFIPGINILENYDVDLLSKMIDQIEYLKENFDEILLNTARERKELIVLLKNARNALAHVKEKINFIFSTNELNLERLLRPGIITFREDFIFESKDESDNMVLDDDGFSFV</sequence>
<proteinExistence type="predicted"/>
<dbReference type="GeneID" id="136809849"/>
<comment type="cofactor">
    <cofactor evidence="1">
        <name>Mg(2+)</name>
        <dbReference type="ChEBI" id="CHEBI:18420"/>
    </cofactor>
</comment>
<name>A0A7M5VGC5_9CNID</name>
<dbReference type="PANTHER" id="PTHR10656:SF69">
    <property type="entry name" value="MAB-21-LIKE HHH_H2TH-LIKE DOMAIN-CONTAINING PROTEIN"/>
    <property type="match status" value="1"/>
</dbReference>
<dbReference type="InterPro" id="IPR046906">
    <property type="entry name" value="Mab-21_HhH/H2TH-like"/>
</dbReference>
<evidence type="ECO:0000256" key="3">
    <source>
        <dbReference type="SAM" id="Phobius"/>
    </source>
</evidence>
<reference evidence="5" key="1">
    <citation type="submission" date="2021-01" db="UniProtKB">
        <authorList>
            <consortium name="EnsemblMetazoa"/>
        </authorList>
    </citation>
    <scope>IDENTIFICATION</scope>
</reference>
<dbReference type="Gene3D" id="1.10.1410.40">
    <property type="match status" value="1"/>
</dbReference>
<dbReference type="InterPro" id="IPR024810">
    <property type="entry name" value="MAB21L/cGLR"/>
</dbReference>
<dbReference type="Pfam" id="PF20266">
    <property type="entry name" value="Mab-21_C"/>
    <property type="match status" value="1"/>
</dbReference>
<evidence type="ECO:0000313" key="6">
    <source>
        <dbReference type="Proteomes" id="UP000594262"/>
    </source>
</evidence>
<dbReference type="AlphaFoldDB" id="A0A7M5VGC5"/>
<keyword evidence="3" id="KW-1133">Transmembrane helix</keyword>